<feature type="active site" description="Proton donor/acceptor" evidence="2">
    <location>
        <position position="197"/>
    </location>
</feature>
<protein>
    <submittedName>
        <fullName evidence="5">Sugar lactone lactonase YvrE</fullName>
    </submittedName>
</protein>
<keyword evidence="3" id="KW-0479">Metal-binding</keyword>
<dbReference type="PRINTS" id="PR01790">
    <property type="entry name" value="SMP30FAMILY"/>
</dbReference>
<evidence type="ECO:0000256" key="3">
    <source>
        <dbReference type="PIRSR" id="PIRSR605511-2"/>
    </source>
</evidence>
<evidence type="ECO:0000256" key="1">
    <source>
        <dbReference type="ARBA" id="ARBA00008853"/>
    </source>
</evidence>
<keyword evidence="3" id="KW-0862">Zinc</keyword>
<dbReference type="PANTHER" id="PTHR10907">
    <property type="entry name" value="REGUCALCIN"/>
    <property type="match status" value="1"/>
</dbReference>
<feature type="binding site" evidence="3">
    <location>
        <position position="101"/>
    </location>
    <ligand>
        <name>substrate</name>
    </ligand>
</feature>
<dbReference type="InterPro" id="IPR011042">
    <property type="entry name" value="6-blade_b-propeller_TolB-like"/>
</dbReference>
<dbReference type="GO" id="GO:0004341">
    <property type="term" value="F:gluconolactonase activity"/>
    <property type="evidence" value="ECO:0007669"/>
    <property type="project" value="TreeGrafter"/>
</dbReference>
<dbReference type="RefSeq" id="WP_183585075.1">
    <property type="nucleotide sequence ID" value="NZ_JACHCA010000001.1"/>
</dbReference>
<comment type="similarity">
    <text evidence="1">Belongs to the SMP-30/CGR1 family.</text>
</comment>
<dbReference type="Proteomes" id="UP000548326">
    <property type="component" value="Unassembled WGS sequence"/>
</dbReference>
<name>A0A841J4J4_9SPHI</name>
<comment type="caution">
    <text evidence="5">The sequence shown here is derived from an EMBL/GenBank/DDBJ whole genome shotgun (WGS) entry which is preliminary data.</text>
</comment>
<dbReference type="GO" id="GO:0005509">
    <property type="term" value="F:calcium ion binding"/>
    <property type="evidence" value="ECO:0007669"/>
    <property type="project" value="TreeGrafter"/>
</dbReference>
<proteinExistence type="inferred from homology"/>
<dbReference type="SUPFAM" id="SSF63829">
    <property type="entry name" value="Calcium-dependent phosphotriesterase"/>
    <property type="match status" value="1"/>
</dbReference>
<dbReference type="Pfam" id="PF08450">
    <property type="entry name" value="SGL"/>
    <property type="match status" value="1"/>
</dbReference>
<dbReference type="Gene3D" id="2.120.10.30">
    <property type="entry name" value="TolB, C-terminal domain"/>
    <property type="match status" value="1"/>
</dbReference>
<evidence type="ECO:0000259" key="4">
    <source>
        <dbReference type="Pfam" id="PF08450"/>
    </source>
</evidence>
<feature type="binding site" evidence="3">
    <location>
        <position position="18"/>
    </location>
    <ligand>
        <name>a divalent metal cation</name>
        <dbReference type="ChEBI" id="CHEBI:60240"/>
    </ligand>
</feature>
<dbReference type="PANTHER" id="PTHR10907:SF47">
    <property type="entry name" value="REGUCALCIN"/>
    <property type="match status" value="1"/>
</dbReference>
<evidence type="ECO:0000313" key="5">
    <source>
        <dbReference type="EMBL" id="MBB6126119.1"/>
    </source>
</evidence>
<dbReference type="EMBL" id="JACHCA010000001">
    <property type="protein sequence ID" value="MBB6126119.1"/>
    <property type="molecule type" value="Genomic_DNA"/>
</dbReference>
<dbReference type="InterPro" id="IPR013658">
    <property type="entry name" value="SGL"/>
</dbReference>
<dbReference type="InterPro" id="IPR005511">
    <property type="entry name" value="SMP-30"/>
</dbReference>
<evidence type="ECO:0000256" key="2">
    <source>
        <dbReference type="PIRSR" id="PIRSR605511-1"/>
    </source>
</evidence>
<feature type="binding site" evidence="3">
    <location>
        <position position="197"/>
    </location>
    <ligand>
        <name>a divalent metal cation</name>
        <dbReference type="ChEBI" id="CHEBI:60240"/>
    </ligand>
</feature>
<feature type="binding site" evidence="3">
    <location>
        <position position="121"/>
    </location>
    <ligand>
        <name>substrate</name>
    </ligand>
</feature>
<comment type="cofactor">
    <cofactor evidence="3">
        <name>Zn(2+)</name>
        <dbReference type="ChEBI" id="CHEBI:29105"/>
    </cofactor>
    <text evidence="3">Binds 1 divalent metal cation per subunit.</text>
</comment>
<accession>A0A841J4J4</accession>
<feature type="binding site" evidence="3">
    <location>
        <position position="147"/>
    </location>
    <ligand>
        <name>a divalent metal cation</name>
        <dbReference type="ChEBI" id="CHEBI:60240"/>
    </ligand>
</feature>
<evidence type="ECO:0000313" key="6">
    <source>
        <dbReference type="Proteomes" id="UP000548326"/>
    </source>
</evidence>
<gene>
    <name evidence="5" type="ORF">HDF22_000220</name>
</gene>
<reference evidence="5 6" key="1">
    <citation type="submission" date="2020-08" db="EMBL/GenBank/DDBJ databases">
        <title>Genomic Encyclopedia of Type Strains, Phase IV (KMG-V): Genome sequencing to study the core and pangenomes of soil and plant-associated prokaryotes.</title>
        <authorList>
            <person name="Whitman W."/>
        </authorList>
    </citation>
    <scope>NUCLEOTIDE SEQUENCE [LARGE SCALE GENOMIC DNA]</scope>
    <source>
        <strain evidence="5 6">MP601</strain>
    </source>
</reference>
<organism evidence="5 6">
    <name type="scientific">Mucilaginibacter lappiensis</name>
    <dbReference type="NCBI Taxonomy" id="354630"/>
    <lineage>
        <taxon>Bacteria</taxon>
        <taxon>Pseudomonadati</taxon>
        <taxon>Bacteroidota</taxon>
        <taxon>Sphingobacteriia</taxon>
        <taxon>Sphingobacteriales</taxon>
        <taxon>Sphingobacteriaceae</taxon>
        <taxon>Mucilaginibacter</taxon>
    </lineage>
</organism>
<feature type="domain" description="SMP-30/Gluconolactonase/LRE-like region" evidence="4">
    <location>
        <begin position="16"/>
        <end position="257"/>
    </location>
</feature>
<sequence>MQIWNAEILYKTDLILGEGAYWHEDWKMFLYVDIEGRKVGCINPVTKEIKEKYVGKRVGTVVPATNGKLIVALQGSIEELDFETGKLRELVTIEQDKPNNRSNDGKCDVVGRLWIGTMHVDAKLHEGALYRFDGGIKKMLDNISISNGICWSADNRTMYYIDSSDYNIKAYDFDLTSGDIFNERVIIQIREPDHTPDGMCIDKEGMLWVAIWGGGCVNRYNPATGNLIGRVNVDAPNVTNCAFGGNGMNQLFITTARADLSDEQLKQYPLSGSLFCADISVFGAHTNQFISPATKPY</sequence>
<feature type="binding site" evidence="3">
    <location>
        <position position="103"/>
    </location>
    <ligand>
        <name>substrate</name>
    </ligand>
</feature>
<dbReference type="GO" id="GO:0019853">
    <property type="term" value="P:L-ascorbic acid biosynthetic process"/>
    <property type="evidence" value="ECO:0007669"/>
    <property type="project" value="TreeGrafter"/>
</dbReference>
<dbReference type="AlphaFoldDB" id="A0A841J4J4"/>